<organism evidence="2 3">
    <name type="scientific">Ictalurus punctatus</name>
    <name type="common">Channel catfish</name>
    <name type="synonym">Silurus punctatus</name>
    <dbReference type="NCBI Taxonomy" id="7998"/>
    <lineage>
        <taxon>Eukaryota</taxon>
        <taxon>Metazoa</taxon>
        <taxon>Chordata</taxon>
        <taxon>Craniata</taxon>
        <taxon>Vertebrata</taxon>
        <taxon>Euteleostomi</taxon>
        <taxon>Actinopterygii</taxon>
        <taxon>Neopterygii</taxon>
        <taxon>Teleostei</taxon>
        <taxon>Ostariophysi</taxon>
        <taxon>Siluriformes</taxon>
        <taxon>Ictaluridae</taxon>
        <taxon>Ictalurus</taxon>
    </lineage>
</organism>
<feature type="compositionally biased region" description="Polar residues" evidence="1">
    <location>
        <begin position="121"/>
        <end position="134"/>
    </location>
</feature>
<dbReference type="KEGG" id="ipu:108263771"/>
<feature type="compositionally biased region" description="Polar residues" evidence="1">
    <location>
        <begin position="92"/>
        <end position="112"/>
    </location>
</feature>
<name>A0A9F7TK70_ICTPU</name>
<evidence type="ECO:0000313" key="3">
    <source>
        <dbReference type="RefSeq" id="XP_053535954.1"/>
    </source>
</evidence>
<gene>
    <name evidence="3" type="primary">LOC108263771</name>
</gene>
<reference evidence="3" key="2">
    <citation type="submission" date="2025-08" db="UniProtKB">
        <authorList>
            <consortium name="RefSeq"/>
        </authorList>
    </citation>
    <scope>IDENTIFICATION</scope>
    <source>
        <tissue evidence="3">Blood</tissue>
    </source>
</reference>
<feature type="region of interest" description="Disordered" evidence="1">
    <location>
        <begin position="1249"/>
        <end position="1268"/>
    </location>
</feature>
<evidence type="ECO:0000313" key="2">
    <source>
        <dbReference type="Proteomes" id="UP000221080"/>
    </source>
</evidence>
<evidence type="ECO:0000256" key="1">
    <source>
        <dbReference type="SAM" id="MobiDB-lite"/>
    </source>
</evidence>
<protein>
    <submittedName>
        <fullName evidence="3">Uncharacterized protein LOC108263771</fullName>
    </submittedName>
</protein>
<dbReference type="RefSeq" id="XP_053535954.1">
    <property type="nucleotide sequence ID" value="XM_053679979.1"/>
</dbReference>
<accession>A0A9F7TK70</accession>
<feature type="region of interest" description="Disordered" evidence="1">
    <location>
        <begin position="89"/>
        <end position="136"/>
    </location>
</feature>
<sequence>MVMTLKNKLRFAFSKNHGTRKTTLLTILCIWWVLTWTGAQATKEHQNPETSKMEKMRMNDDFRQNTNATYETNKETSQQSAAIHIENATGARATSHTNSDTKPIRALSSTGTAVPPRRVSIKNSTEKTSYTTTLAPRPIGNLPVMTTHSTPDSNTATVKLVFDRSFPVPSECMVLNAIRTLLISRSANISDTVKVLGFYYNKTSANSYEVNFIINISIIMPENHALRKNTYKQIQTSINNTLNILLNEPGAEPFEPHTSYIMGVDIEIEYNFGCGDCKRPISFLNLLGALATTPRTTTVPPTTSRHDNITGTVYIYIKVIFENLTHVPTEGDVISAANDLLESNKSVRDLGIEELTDPVSIKNITYQKTGSNSYSIDFAFKISNVSMSVMTDQRSATYELIQYKINSLMNTILNAPTEASINFSQANYTGNATLIEATEIYIYRECDIKSTSEFLLQLLTLHTPPAIGSAEVQTTLVFNSSSPVPSESLVLGAIAALLNSRLTNLTDSVTVLNFTYEKISETSYAIIFIFKISNISIPKNPNLRNETHSHVKSIINDALNMLLNRPCAVRFESNNFNFTRSEDKIYGYINYTFQQSETKKPASFLDELKIIPGLVVVNATLVFNSSSPITCESFYHSALEALLNSRHTNLTESVRLLTCEEISNTSYTVSIKFISNISMPSNPDLRNDTYTQVENIINNTVNTLLNNPGSDPCNPTTSNFTSSENKVTGYMEYNLKVSLNQTGKATVPTSPEPPSTINGSAVVQTRLVFNSSSRGCTQSVIPKFIAWLIESELNKQSQSVVLHVLEALLNSTLSNLTEPVKVLNYTIEEISNTSYAVNITFSISNISMPNNPDLRNDTNTQVENIINNAVNTLLYKSGSDPLKPTNSNFTSSENEVTGYMEYNLQTSLNQTGNATVPTSPEPSSTINGSAVVQTRLVFNSSSPVCTQSVIPKFIAWLIESELNNQSQSVVRHVLEDLVNSKLKNLTEPIKVLNYTVEEISNGSYAVNITFSISNISMPSNPDLRNDTFTHVENIINNTVNTLLYKPGSDPLNPATSNFRSSENEVTGYMEYNLKVSLNQTGNATVPTSSEPPSTINGSAVVQTRLVFNSSSPVLNESVLPKIMALLIDSKRQNIDESVVLGVLQALLNSILSNLTERVKVLNYTIEEIANGSYAVNITFSISNISMPSNPDLRNDTFTHVENIINNTVNTILNNPGSDPLKPTTSNFTSSENEVTGYMEYNLKVSLNQTGNEQSTRTTVTTSPEPPSTINGSAVVQTRLVFNPSSPVLNETAVLSALQALLNSTLSNLTEPVKVLNCTVEEISNGSYAVNITFSISNISKPSNPDLRNDTFTHVENIINNTVNTLLNNFGSDPLKPTTSNFTNGSAVVQTRLVFNSSSPVLNETAVLSALQALLNSTLSNLTEPEKVLNYTVEEISNGSYAVNITFSISNISMLSNPDLRNDTFTHVEKIINNTVNTLLNNFGSDPLKPTTSNFTNGSAVVQTRLVFNSSSPVLNETAVLSALQALLNSTLSNLTEPEKVLNCTVEEISNGSYAVNITFSISNISMPSNPDLRNDTFTHVENIINNTVNTLLNIFGSDPLKPTTSNFTSSENEVTGYMEYILQNSRKAMDQLWFKPGWCSTRPLLFSMSLPSSVLSKLC</sequence>
<reference evidence="2" key="1">
    <citation type="journal article" date="2016" name="Nat. Commun.">
        <title>The channel catfish genome sequence provides insights into the evolution of scale formation in teleosts.</title>
        <authorList>
            <person name="Liu Z."/>
            <person name="Liu S."/>
            <person name="Yao J."/>
            <person name="Bao L."/>
            <person name="Zhang J."/>
            <person name="Li Y."/>
            <person name="Jiang C."/>
            <person name="Sun L."/>
            <person name="Wang R."/>
            <person name="Zhang Y."/>
            <person name="Zhou T."/>
            <person name="Zeng Q."/>
            <person name="Fu Q."/>
            <person name="Gao S."/>
            <person name="Li N."/>
            <person name="Koren S."/>
            <person name="Jiang Y."/>
            <person name="Zimin A."/>
            <person name="Xu P."/>
            <person name="Phillippy A.M."/>
            <person name="Geng X."/>
            <person name="Song L."/>
            <person name="Sun F."/>
            <person name="Li C."/>
            <person name="Wang X."/>
            <person name="Chen A."/>
            <person name="Jin Y."/>
            <person name="Yuan Z."/>
            <person name="Yang Y."/>
            <person name="Tan S."/>
            <person name="Peatman E."/>
            <person name="Lu J."/>
            <person name="Qin Z."/>
            <person name="Dunham R."/>
            <person name="Li Z."/>
            <person name="Sonstegard T."/>
            <person name="Feng J."/>
            <person name="Danzmann R.G."/>
            <person name="Schroeder S."/>
            <person name="Scheffler B."/>
            <person name="Duke M.V."/>
            <person name="Ballard L."/>
            <person name="Kucuktas H."/>
            <person name="Kaltenboeck L."/>
            <person name="Liu H."/>
            <person name="Armbruster J."/>
            <person name="Xie Y."/>
            <person name="Kirby M.L."/>
            <person name="Tian Y."/>
            <person name="Flanagan M.E."/>
            <person name="Mu W."/>
            <person name="Waldbieser G.C."/>
        </authorList>
    </citation>
    <scope>NUCLEOTIDE SEQUENCE [LARGE SCALE GENOMIC DNA]</scope>
    <source>
        <strain evidence="2">SDA103</strain>
    </source>
</reference>
<dbReference type="Proteomes" id="UP000221080">
    <property type="component" value="Chromosome 3"/>
</dbReference>
<dbReference type="GeneID" id="108263771"/>
<dbReference type="OrthoDB" id="8941791at2759"/>
<keyword evidence="2" id="KW-1185">Reference proteome</keyword>
<proteinExistence type="predicted"/>